<evidence type="ECO:0000256" key="4">
    <source>
        <dbReference type="SAM" id="SignalP"/>
    </source>
</evidence>
<dbReference type="GO" id="GO:0006508">
    <property type="term" value="P:proteolysis"/>
    <property type="evidence" value="ECO:0007669"/>
    <property type="project" value="UniProtKB-KW"/>
</dbReference>
<dbReference type="EMBL" id="BDCO01000003">
    <property type="protein sequence ID" value="GAT35104.1"/>
    <property type="molecule type" value="Genomic_DNA"/>
</dbReference>
<dbReference type="Pfam" id="PF13365">
    <property type="entry name" value="Trypsin_2"/>
    <property type="match status" value="1"/>
</dbReference>
<dbReference type="PANTHER" id="PTHR43343:SF3">
    <property type="entry name" value="PROTEASE DO-LIKE 8, CHLOROPLASTIC"/>
    <property type="match status" value="1"/>
</dbReference>
<keyword evidence="4" id="KW-0732">Signal</keyword>
<feature type="chain" id="PRO_5007524789" evidence="4">
    <location>
        <begin position="33"/>
        <end position="345"/>
    </location>
</feature>
<evidence type="ECO:0000313" key="6">
    <source>
        <dbReference type="EMBL" id="GAT35104.1"/>
    </source>
</evidence>
<dbReference type="AlphaFoldDB" id="A0A146GEJ8"/>
<dbReference type="InterPro" id="IPR036034">
    <property type="entry name" value="PDZ_sf"/>
</dbReference>
<evidence type="ECO:0000256" key="2">
    <source>
        <dbReference type="ARBA" id="ARBA00022670"/>
    </source>
</evidence>
<comment type="similarity">
    <text evidence="1">Belongs to the peptidase S1C family.</text>
</comment>
<dbReference type="Proteomes" id="UP000076023">
    <property type="component" value="Unassembled WGS sequence"/>
</dbReference>
<sequence>MSNRSVSKLTLPGTPLWAAAAVVLLSSLGAYCQDDLGNKITCEVNRVFQERRNAVVRVEALDHHGRLTGTGFFTDPSGTIYTLSYIVANAQEVTVMYGDEKIPAKVLVADPRSGIALLKADISSPFIPQGNSHKLALSTPVLTIGYTPGFSDTPSFGIVGGFDRKFLGKYFTTTHIRANLPVQAGFGGAPLLNLNGEVVGIIIAGVGGGASCYAVPIEAAEKIRMDYARFGEPRHGWLGVKAEEQDEKIDGSNVRVSEVGSDTPAAQAGLKPGDILLQIGSVKITEPEDIIDASYFLTAGDKVAVEIVRDGQKKTIEVESARHPATGVPSSPNELVGQVPMFIFQ</sequence>
<dbReference type="PROSITE" id="PS50106">
    <property type="entry name" value="PDZ"/>
    <property type="match status" value="1"/>
</dbReference>
<comment type="caution">
    <text evidence="6">The sequence shown here is derived from an EMBL/GenBank/DDBJ whole genome shotgun (WGS) entry which is preliminary data.</text>
</comment>
<dbReference type="GO" id="GO:0004252">
    <property type="term" value="F:serine-type endopeptidase activity"/>
    <property type="evidence" value="ECO:0007669"/>
    <property type="project" value="InterPro"/>
</dbReference>
<dbReference type="SMART" id="SM00228">
    <property type="entry name" value="PDZ"/>
    <property type="match status" value="1"/>
</dbReference>
<dbReference type="PRINTS" id="PR00834">
    <property type="entry name" value="PROTEASES2C"/>
</dbReference>
<dbReference type="RefSeq" id="WP_075080952.1">
    <property type="nucleotide sequence ID" value="NZ_BDCO01000003.1"/>
</dbReference>
<dbReference type="InterPro" id="IPR051201">
    <property type="entry name" value="Chloro_Bact_Ser_Proteases"/>
</dbReference>
<keyword evidence="2 6" id="KW-0645">Protease</keyword>
<dbReference type="InParanoid" id="A0A146GEJ8"/>
<proteinExistence type="inferred from homology"/>
<dbReference type="InterPro" id="IPR001940">
    <property type="entry name" value="Peptidase_S1C"/>
</dbReference>
<feature type="domain" description="PDZ" evidence="5">
    <location>
        <begin position="222"/>
        <end position="311"/>
    </location>
</feature>
<dbReference type="Pfam" id="PF13180">
    <property type="entry name" value="PDZ_2"/>
    <property type="match status" value="1"/>
</dbReference>
<dbReference type="InterPro" id="IPR043504">
    <property type="entry name" value="Peptidase_S1_PA_chymotrypsin"/>
</dbReference>
<dbReference type="OrthoDB" id="181227at2"/>
<evidence type="ECO:0000256" key="1">
    <source>
        <dbReference type="ARBA" id="ARBA00010541"/>
    </source>
</evidence>
<dbReference type="PANTHER" id="PTHR43343">
    <property type="entry name" value="PEPTIDASE S12"/>
    <property type="match status" value="1"/>
</dbReference>
<gene>
    <name evidence="6" type="ORF">TSACC_3165</name>
</gene>
<evidence type="ECO:0000256" key="3">
    <source>
        <dbReference type="ARBA" id="ARBA00022801"/>
    </source>
</evidence>
<keyword evidence="3" id="KW-0378">Hydrolase</keyword>
<dbReference type="Gene3D" id="2.40.10.10">
    <property type="entry name" value="Trypsin-like serine proteases"/>
    <property type="match status" value="2"/>
</dbReference>
<feature type="signal peptide" evidence="4">
    <location>
        <begin position="1"/>
        <end position="32"/>
    </location>
</feature>
<dbReference type="Gene3D" id="2.30.42.10">
    <property type="match status" value="1"/>
</dbReference>
<dbReference type="SUPFAM" id="SSF50156">
    <property type="entry name" value="PDZ domain-like"/>
    <property type="match status" value="1"/>
</dbReference>
<dbReference type="SUPFAM" id="SSF50494">
    <property type="entry name" value="Trypsin-like serine proteases"/>
    <property type="match status" value="1"/>
</dbReference>
<organism evidence="6 7">
    <name type="scientific">Terrimicrobium sacchariphilum</name>
    <dbReference type="NCBI Taxonomy" id="690879"/>
    <lineage>
        <taxon>Bacteria</taxon>
        <taxon>Pseudomonadati</taxon>
        <taxon>Verrucomicrobiota</taxon>
        <taxon>Terrimicrobiia</taxon>
        <taxon>Terrimicrobiales</taxon>
        <taxon>Terrimicrobiaceae</taxon>
        <taxon>Terrimicrobium</taxon>
    </lineage>
</organism>
<dbReference type="InterPro" id="IPR009003">
    <property type="entry name" value="Peptidase_S1_PA"/>
</dbReference>
<accession>A0A146GEJ8</accession>
<dbReference type="InterPro" id="IPR001478">
    <property type="entry name" value="PDZ"/>
</dbReference>
<keyword evidence="7" id="KW-1185">Reference proteome</keyword>
<reference evidence="7" key="1">
    <citation type="journal article" date="2017" name="Genome Announc.">
        <title>Draft Genome Sequence of Terrimicrobium sacchariphilum NM-5T, a Facultative Anaerobic Soil Bacterium of the Class Spartobacteria.</title>
        <authorList>
            <person name="Qiu Y.L."/>
            <person name="Tourlousse D.M."/>
            <person name="Matsuura N."/>
            <person name="Ohashi A."/>
            <person name="Sekiguchi Y."/>
        </authorList>
    </citation>
    <scope>NUCLEOTIDE SEQUENCE [LARGE SCALE GENOMIC DNA]</scope>
    <source>
        <strain evidence="7">NM-5</strain>
    </source>
</reference>
<dbReference type="STRING" id="690879.TSACC_3165"/>
<evidence type="ECO:0000259" key="5">
    <source>
        <dbReference type="PROSITE" id="PS50106"/>
    </source>
</evidence>
<name>A0A146GEJ8_TERSA</name>
<protein>
    <submittedName>
        <fullName evidence="6">Serine protease Do</fullName>
    </submittedName>
</protein>
<evidence type="ECO:0000313" key="7">
    <source>
        <dbReference type="Proteomes" id="UP000076023"/>
    </source>
</evidence>